<accession>A0ABU2FVA1</accession>
<reference evidence="2 3" key="1">
    <citation type="submission" date="2022-06" db="EMBL/GenBank/DDBJ databases">
        <title>Halomicroarcula sp. a new haloarchaeum isolate from saline soil.</title>
        <authorList>
            <person name="Strakova D."/>
            <person name="Galisteo C."/>
            <person name="Sanchez-Porro C."/>
            <person name="Ventosa A."/>
        </authorList>
    </citation>
    <scope>NUCLEOTIDE SEQUENCE [LARGE SCALE GENOMIC DNA]</scope>
    <source>
        <strain evidence="2 3">S3CR25-11</strain>
    </source>
</reference>
<proteinExistence type="predicted"/>
<dbReference type="Proteomes" id="UP001268864">
    <property type="component" value="Unassembled WGS sequence"/>
</dbReference>
<dbReference type="Gene3D" id="1.10.10.10">
    <property type="entry name" value="Winged helix-like DNA-binding domain superfamily/Winged helix DNA-binding domain"/>
    <property type="match status" value="1"/>
</dbReference>
<dbReference type="InterPro" id="IPR036388">
    <property type="entry name" value="WH-like_DNA-bd_sf"/>
</dbReference>
<evidence type="ECO:0000256" key="1">
    <source>
        <dbReference type="SAM" id="MobiDB-lite"/>
    </source>
</evidence>
<comment type="caution">
    <text evidence="2">The sequence shown here is derived from an EMBL/GenBank/DDBJ whole genome shotgun (WGS) entry which is preliminary data.</text>
</comment>
<keyword evidence="3" id="KW-1185">Reference proteome</keyword>
<organism evidence="2 3">
    <name type="scientific">Haloarcula onubensis</name>
    <dbReference type="NCBI Taxonomy" id="2950539"/>
    <lineage>
        <taxon>Archaea</taxon>
        <taxon>Methanobacteriati</taxon>
        <taxon>Methanobacteriota</taxon>
        <taxon>Stenosarchaea group</taxon>
        <taxon>Halobacteria</taxon>
        <taxon>Halobacteriales</taxon>
        <taxon>Haloarculaceae</taxon>
        <taxon>Haloarcula</taxon>
    </lineage>
</organism>
<evidence type="ECO:0000313" key="2">
    <source>
        <dbReference type="EMBL" id="MDS0284698.1"/>
    </source>
</evidence>
<dbReference type="EMBL" id="JAMQOS010000010">
    <property type="protein sequence ID" value="MDS0284698.1"/>
    <property type="molecule type" value="Genomic_DNA"/>
</dbReference>
<protein>
    <submittedName>
        <fullName evidence="2">Uncharacterized protein</fullName>
    </submittedName>
</protein>
<gene>
    <name evidence="2" type="ORF">NDI86_21590</name>
</gene>
<feature type="region of interest" description="Disordered" evidence="1">
    <location>
        <begin position="59"/>
        <end position="80"/>
    </location>
</feature>
<sequence length="80" mass="9129">MTIDYTDSMTEMLDWFAEQPCSCATIGHISDDIDRSRETVRNNLKTLMAGDYAERRYEPTGEYRLISDPREDGDAESNAS</sequence>
<feature type="compositionally biased region" description="Basic and acidic residues" evidence="1">
    <location>
        <begin position="59"/>
        <end position="72"/>
    </location>
</feature>
<evidence type="ECO:0000313" key="3">
    <source>
        <dbReference type="Proteomes" id="UP001268864"/>
    </source>
</evidence>
<name>A0ABU2FVA1_9EURY</name>